<evidence type="ECO:0000259" key="1">
    <source>
        <dbReference type="PROSITE" id="PS50905"/>
    </source>
</evidence>
<dbReference type="InterPro" id="IPR012347">
    <property type="entry name" value="Ferritin-like"/>
</dbReference>
<dbReference type="AlphaFoldDB" id="A0A645HWF8"/>
<sequence length="64" mass="7348">MAEEVKDRATMSYMNWFVDEQVEEEANAQDIIAKLKMINDDKSALYLLDKDLLARVFVAPVIKA</sequence>
<protein>
    <submittedName>
        <fullName evidence="2">Bacterial non-heme ferritin</fullName>
        <ecNumber evidence="2">1.16.3.2</ecNumber>
    </submittedName>
</protein>
<comment type="caution">
    <text evidence="2">The sequence shown here is derived from an EMBL/GenBank/DDBJ whole genome shotgun (WGS) entry which is preliminary data.</text>
</comment>
<dbReference type="InterPro" id="IPR009078">
    <property type="entry name" value="Ferritin-like_SF"/>
</dbReference>
<evidence type="ECO:0000313" key="2">
    <source>
        <dbReference type="EMBL" id="MPN43200.1"/>
    </source>
</evidence>
<feature type="domain" description="Ferritin-like diiron" evidence="1">
    <location>
        <begin position="1"/>
        <end position="39"/>
    </location>
</feature>
<name>A0A645HWF8_9ZZZZ</name>
<dbReference type="SUPFAM" id="SSF47240">
    <property type="entry name" value="Ferritin-like"/>
    <property type="match status" value="1"/>
</dbReference>
<dbReference type="PROSITE" id="PS50905">
    <property type="entry name" value="FERRITIN_LIKE"/>
    <property type="match status" value="1"/>
</dbReference>
<accession>A0A645HWF8</accession>
<organism evidence="2">
    <name type="scientific">bioreactor metagenome</name>
    <dbReference type="NCBI Taxonomy" id="1076179"/>
    <lineage>
        <taxon>unclassified sequences</taxon>
        <taxon>metagenomes</taxon>
        <taxon>ecological metagenomes</taxon>
    </lineage>
</organism>
<keyword evidence="2" id="KW-0560">Oxidoreductase</keyword>
<dbReference type="InterPro" id="IPR008331">
    <property type="entry name" value="Ferritin_DPS_dom"/>
</dbReference>
<dbReference type="GO" id="GO:0016491">
    <property type="term" value="F:oxidoreductase activity"/>
    <property type="evidence" value="ECO:0007669"/>
    <property type="project" value="UniProtKB-KW"/>
</dbReference>
<reference evidence="2" key="1">
    <citation type="submission" date="2019-08" db="EMBL/GenBank/DDBJ databases">
        <authorList>
            <person name="Kucharzyk K."/>
            <person name="Murdoch R.W."/>
            <person name="Higgins S."/>
            <person name="Loffler F."/>
        </authorList>
    </citation>
    <scope>NUCLEOTIDE SEQUENCE</scope>
</reference>
<dbReference type="GO" id="GO:0008199">
    <property type="term" value="F:ferric iron binding"/>
    <property type="evidence" value="ECO:0007669"/>
    <property type="project" value="InterPro"/>
</dbReference>
<dbReference type="Pfam" id="PF00210">
    <property type="entry name" value="Ferritin"/>
    <property type="match status" value="1"/>
</dbReference>
<proteinExistence type="predicted"/>
<dbReference type="EC" id="1.16.3.2" evidence="2"/>
<dbReference type="Gene3D" id="1.20.1260.10">
    <property type="match status" value="1"/>
</dbReference>
<gene>
    <name evidence="2" type="primary">ftnA_28</name>
    <name evidence="2" type="ORF">SDC9_190759</name>
</gene>
<dbReference type="InterPro" id="IPR009040">
    <property type="entry name" value="Ferritin-like_diiron"/>
</dbReference>
<dbReference type="EMBL" id="VSSQ01101454">
    <property type="protein sequence ID" value="MPN43200.1"/>
    <property type="molecule type" value="Genomic_DNA"/>
</dbReference>